<dbReference type="InterPro" id="IPR006623">
    <property type="entry name" value="THEG"/>
</dbReference>
<evidence type="ECO:0000256" key="2">
    <source>
        <dbReference type="SAM" id="MobiDB-lite"/>
    </source>
</evidence>
<evidence type="ECO:0000313" key="5">
    <source>
        <dbReference type="Proteomes" id="UP000322234"/>
    </source>
</evidence>
<dbReference type="InterPro" id="IPR042401">
    <property type="entry name" value="SPMAP2-like"/>
</dbReference>
<evidence type="ECO:0000313" key="4">
    <source>
        <dbReference type="EMBL" id="MXQ88781.1"/>
    </source>
</evidence>
<dbReference type="AlphaFoldDB" id="A0A6B0RIM6"/>
<accession>A0A6B0RIM6</accession>
<comment type="caution">
    <text evidence="4">The sequence shown here is derived from an EMBL/GenBank/DDBJ whole genome shotgun (WGS) entry which is preliminary data.</text>
</comment>
<dbReference type="Proteomes" id="UP000322234">
    <property type="component" value="Unassembled WGS sequence"/>
</dbReference>
<keyword evidence="5" id="KW-1185">Reference proteome</keyword>
<reference evidence="4" key="1">
    <citation type="submission" date="2019-10" db="EMBL/GenBank/DDBJ databases">
        <title>The sequence and de novo assembly of the wild yak genome.</title>
        <authorList>
            <person name="Liu Y."/>
        </authorList>
    </citation>
    <scope>NUCLEOTIDE SEQUENCE [LARGE SCALE GENOMIC DNA]</scope>
    <source>
        <strain evidence="4">WY2019</strain>
    </source>
</reference>
<organism evidence="4 5">
    <name type="scientific">Bos mutus</name>
    <name type="common">wild yak</name>
    <dbReference type="NCBI Taxonomy" id="72004"/>
    <lineage>
        <taxon>Eukaryota</taxon>
        <taxon>Metazoa</taxon>
        <taxon>Chordata</taxon>
        <taxon>Craniata</taxon>
        <taxon>Vertebrata</taxon>
        <taxon>Euteleostomi</taxon>
        <taxon>Mammalia</taxon>
        <taxon>Eutheria</taxon>
        <taxon>Laurasiatheria</taxon>
        <taxon>Artiodactyla</taxon>
        <taxon>Ruminantia</taxon>
        <taxon>Pecora</taxon>
        <taxon>Bovidae</taxon>
        <taxon>Bovinae</taxon>
        <taxon>Bos</taxon>
    </lineage>
</organism>
<feature type="transmembrane region" description="Helical" evidence="3">
    <location>
        <begin position="282"/>
        <end position="303"/>
    </location>
</feature>
<evidence type="ECO:0000256" key="3">
    <source>
        <dbReference type="SAM" id="Phobius"/>
    </source>
</evidence>
<feature type="region of interest" description="Disordered" evidence="2">
    <location>
        <begin position="89"/>
        <end position="128"/>
    </location>
</feature>
<keyword evidence="3" id="KW-1133">Transmembrane helix</keyword>
<keyword evidence="3" id="KW-0812">Transmembrane</keyword>
<protein>
    <recommendedName>
        <fullName evidence="6">Testicular haploid expressed protein</fullName>
    </recommendedName>
</protein>
<keyword evidence="3" id="KW-0472">Membrane</keyword>
<sequence length="649" mass="73835">MESQEFSGPSGLSDGHHTAETSARSEALQKPLVRIFDMNKQLEESEEAGFSEEADDQDQRGESEEYAESEEIPNHPKAYELYQSYESHKPLKPHAPYEPHAPHEVRKPREPRKPRGPPVPREPHKSQEIELLPRAGVMVSPSLLMRLPPRIPPSSLSVVGRGPVLELLKLHLGASSLGEVHVEAHCLAQRPALTHCGNIEDLDIPKAGGKVHGHILTVRSGWCFWVVEVVSVMPVVLCIFILATKQDPHLDGDDTIGKERAFLLHISAPQASFGVLKTRSMFLLYHGTVFLPVSLSRTLFLFWKMIGYLTREVSFRFHFRKSLWLLLSVLLANYRRLIINEDMEQQRREFKIFLGLRNNGEPQIGKPLCAQLEPLNQYCHLRKLFWGNQDPIRPVSRSALKAQMTQRLENLAQSKEVSHRYVPNRVQYYYSCGRESVIWEIPSPALFCQPSKRIQKLAQPNRSKRRYLIDRPFSDYLIRDSLQFSDPSPRILRLSIAKATNPNYVPPKSIETKILSSTLTAIAAPRIVDLAHPRIKIEGLCFERERSEKPIRPISHAALLAHPSPRILALAKAKPLHKDYLPPRDALWPVSYAAIHSKISPRIQELANPNTRTPVHIVYYDPEVFKVKPAALKTQCSPRIQELAEPITR</sequence>
<feature type="transmembrane region" description="Helical" evidence="3">
    <location>
        <begin position="222"/>
        <end position="243"/>
    </location>
</feature>
<feature type="compositionally biased region" description="Acidic residues" evidence="2">
    <location>
        <begin position="44"/>
        <end position="56"/>
    </location>
</feature>
<feature type="compositionally biased region" description="Basic and acidic residues" evidence="2">
    <location>
        <begin position="95"/>
        <end position="113"/>
    </location>
</feature>
<dbReference type="PANTHER" id="PTHR15901:SF15">
    <property type="entry name" value="TESTICULAR HAPLOID EXPRESSED GENE PROTEIN-LIKE"/>
    <property type="match status" value="1"/>
</dbReference>
<feature type="transmembrane region" description="Helical" evidence="3">
    <location>
        <begin position="323"/>
        <end position="339"/>
    </location>
</feature>
<dbReference type="EMBL" id="VBQZ03000049">
    <property type="protein sequence ID" value="MXQ88781.1"/>
    <property type="molecule type" value="Genomic_DNA"/>
</dbReference>
<dbReference type="PANTHER" id="PTHR15901">
    <property type="entry name" value="TESTICULAR HAPLOID EXPRESSED GENE PROTEIN"/>
    <property type="match status" value="1"/>
</dbReference>
<feature type="region of interest" description="Disordered" evidence="2">
    <location>
        <begin position="1"/>
        <end position="75"/>
    </location>
</feature>
<gene>
    <name evidence="4" type="ORF">E5288_WYG008355</name>
</gene>
<keyword evidence="1" id="KW-0677">Repeat</keyword>
<evidence type="ECO:0000256" key="1">
    <source>
        <dbReference type="ARBA" id="ARBA00022737"/>
    </source>
</evidence>
<dbReference type="SMART" id="SM00705">
    <property type="entry name" value="THEG"/>
    <property type="match status" value="7"/>
</dbReference>
<name>A0A6B0RIM6_9CETA</name>
<dbReference type="Pfam" id="PF14912">
    <property type="entry name" value="THEG"/>
    <property type="match status" value="4"/>
</dbReference>
<proteinExistence type="predicted"/>
<evidence type="ECO:0008006" key="6">
    <source>
        <dbReference type="Google" id="ProtNLM"/>
    </source>
</evidence>